<keyword evidence="3" id="KW-1185">Reference proteome</keyword>
<accession>A0A419XAP4</accession>
<evidence type="ECO:0008006" key="4">
    <source>
        <dbReference type="Google" id="ProtNLM"/>
    </source>
</evidence>
<proteinExistence type="predicted"/>
<sequence length="219" mass="25357">MKCSVCLSEINGKYCSKCGQYYKGERINLTTFLGDLFESIFSLEKSFLRNIRIGLSQPKALVLNYWNGFRKFYYSPGKFFTIASLFLVLHYSIANDFLGTVVTGDISSQFIILLSNILLLTFSSFLLYIQFKKNFFEHLILNIYNVSLWIIVFFPISVILSLTVNNNSIEGCFSTPFHILIIIWNSKAFELTKLKRFLFVTINLLMLYGTLFFLVYMLG</sequence>
<keyword evidence="1" id="KW-1133">Transmembrane helix</keyword>
<keyword evidence="1" id="KW-0812">Transmembrane</keyword>
<evidence type="ECO:0000313" key="3">
    <source>
        <dbReference type="Proteomes" id="UP000284531"/>
    </source>
</evidence>
<reference evidence="2 3" key="1">
    <citation type="submission" date="2018-09" db="EMBL/GenBank/DDBJ databases">
        <title>Genomic Encyclopedia of Archaeal and Bacterial Type Strains, Phase II (KMG-II): from individual species to whole genera.</title>
        <authorList>
            <person name="Goeker M."/>
        </authorList>
    </citation>
    <scope>NUCLEOTIDE SEQUENCE [LARGE SCALE GENOMIC DNA]</scope>
    <source>
        <strain evidence="2 3">DSM 21950</strain>
    </source>
</reference>
<evidence type="ECO:0000256" key="1">
    <source>
        <dbReference type="SAM" id="Phobius"/>
    </source>
</evidence>
<keyword evidence="1" id="KW-0472">Membrane</keyword>
<dbReference type="EMBL" id="RAPQ01000008">
    <property type="protein sequence ID" value="RKE04827.1"/>
    <property type="molecule type" value="Genomic_DNA"/>
</dbReference>
<organism evidence="2 3">
    <name type="scientific">Marinifilum flexuosum</name>
    <dbReference type="NCBI Taxonomy" id="1117708"/>
    <lineage>
        <taxon>Bacteria</taxon>
        <taxon>Pseudomonadati</taxon>
        <taxon>Bacteroidota</taxon>
        <taxon>Bacteroidia</taxon>
        <taxon>Marinilabiliales</taxon>
        <taxon>Marinifilaceae</taxon>
    </lineage>
</organism>
<protein>
    <recommendedName>
        <fullName evidence="4">DUF3667 domain-containing protein</fullName>
    </recommendedName>
</protein>
<feature type="transmembrane region" description="Helical" evidence="1">
    <location>
        <begin position="197"/>
        <end position="218"/>
    </location>
</feature>
<comment type="caution">
    <text evidence="2">The sequence shown here is derived from an EMBL/GenBank/DDBJ whole genome shotgun (WGS) entry which is preliminary data.</text>
</comment>
<dbReference type="AlphaFoldDB" id="A0A419XAP4"/>
<feature type="transmembrane region" description="Helical" evidence="1">
    <location>
        <begin position="110"/>
        <end position="129"/>
    </location>
</feature>
<gene>
    <name evidence="2" type="ORF">BXY64_1856</name>
</gene>
<feature type="transmembrane region" description="Helical" evidence="1">
    <location>
        <begin position="141"/>
        <end position="162"/>
    </location>
</feature>
<dbReference type="Proteomes" id="UP000284531">
    <property type="component" value="Unassembled WGS sequence"/>
</dbReference>
<evidence type="ECO:0000313" key="2">
    <source>
        <dbReference type="EMBL" id="RKE04827.1"/>
    </source>
</evidence>
<feature type="transmembrane region" description="Helical" evidence="1">
    <location>
        <begin position="79"/>
        <end position="98"/>
    </location>
</feature>
<name>A0A419XAP4_9BACT</name>